<organism evidence="3 4">
    <name type="scientific">Psilocybe cf. subviscida</name>
    <dbReference type="NCBI Taxonomy" id="2480587"/>
    <lineage>
        <taxon>Eukaryota</taxon>
        <taxon>Fungi</taxon>
        <taxon>Dikarya</taxon>
        <taxon>Basidiomycota</taxon>
        <taxon>Agaricomycotina</taxon>
        <taxon>Agaricomycetes</taxon>
        <taxon>Agaricomycetidae</taxon>
        <taxon>Agaricales</taxon>
        <taxon>Agaricineae</taxon>
        <taxon>Strophariaceae</taxon>
        <taxon>Psilocybe</taxon>
    </lineage>
</organism>
<comment type="caution">
    <text evidence="3">The sequence shown here is derived from an EMBL/GenBank/DDBJ whole genome shotgun (WGS) entry which is preliminary data.</text>
</comment>
<evidence type="ECO:0000256" key="1">
    <source>
        <dbReference type="SAM" id="MobiDB-lite"/>
    </source>
</evidence>
<dbReference type="InterPro" id="IPR027450">
    <property type="entry name" value="AlkB-like"/>
</dbReference>
<dbReference type="GO" id="GO:0006631">
    <property type="term" value="P:fatty acid metabolic process"/>
    <property type="evidence" value="ECO:0007669"/>
    <property type="project" value="TreeGrafter"/>
</dbReference>
<evidence type="ECO:0000313" key="3">
    <source>
        <dbReference type="EMBL" id="KAF5322122.1"/>
    </source>
</evidence>
<dbReference type="Proteomes" id="UP000567179">
    <property type="component" value="Unassembled WGS sequence"/>
</dbReference>
<dbReference type="GO" id="GO:0006974">
    <property type="term" value="P:DNA damage response"/>
    <property type="evidence" value="ECO:0007669"/>
    <property type="project" value="InterPro"/>
</dbReference>
<accession>A0A8H5F3F7</accession>
<gene>
    <name evidence="3" type="ORF">D9619_000224</name>
</gene>
<dbReference type="SUPFAM" id="SSF51197">
    <property type="entry name" value="Clavaminate synthase-like"/>
    <property type="match status" value="1"/>
</dbReference>
<dbReference type="PANTHER" id="PTHR21052:SF0">
    <property type="entry name" value="ALPHA-KETOGLUTARATE-DEPENDENT DIOXYGENASE ALKB HOMOLOG 7, MITOCHONDRIAL"/>
    <property type="match status" value="1"/>
</dbReference>
<dbReference type="PROSITE" id="PS51471">
    <property type="entry name" value="FE2OG_OXY"/>
    <property type="match status" value="1"/>
</dbReference>
<keyword evidence="4" id="KW-1185">Reference proteome</keyword>
<evidence type="ECO:0000259" key="2">
    <source>
        <dbReference type="PROSITE" id="PS51471"/>
    </source>
</evidence>
<protein>
    <recommendedName>
        <fullName evidence="2">Fe2OG dioxygenase domain-containing protein</fullName>
    </recommendedName>
</protein>
<sequence>MIKPEAGKRKRSPSKEPVSKLEEATLIPKRPKLLHLIIPNALNSGMQHVDASSPDSLFSASDDGWSLTSSDDQVTHTAPKDDAIVALRTLPPIPGLYFDPDVRLPQELADLVTAFCMKTYFTSPLDNQVMLFGRFPSSDNDTTSTSGFPTVLLDLLDAVSESLRPVLPPKTYALLFPSVPTRARQAIINLYQPGEGITPHVDLLGRYGDGIMGISFSSGSVMRFDEAEAPNRRWDAYLPERSIIVMTEDARYKWTHGIEKKTKDLVLSGAEGSAWIERGTRMSVTFRWLLPGADVVGE</sequence>
<dbReference type="InterPro" id="IPR037151">
    <property type="entry name" value="AlkB-like_sf"/>
</dbReference>
<dbReference type="GO" id="GO:0005759">
    <property type="term" value="C:mitochondrial matrix"/>
    <property type="evidence" value="ECO:0007669"/>
    <property type="project" value="TreeGrafter"/>
</dbReference>
<evidence type="ECO:0000313" key="4">
    <source>
        <dbReference type="Proteomes" id="UP000567179"/>
    </source>
</evidence>
<dbReference type="AlphaFoldDB" id="A0A8H5F3F7"/>
<feature type="domain" description="Fe2OG dioxygenase" evidence="2">
    <location>
        <begin position="182"/>
        <end position="290"/>
    </location>
</feature>
<proteinExistence type="predicted"/>
<name>A0A8H5F3F7_9AGAR</name>
<dbReference type="PANTHER" id="PTHR21052">
    <property type="entry name" value="SPERMATOGENESIS ASSOCIATED 11-RELATED"/>
    <property type="match status" value="1"/>
</dbReference>
<dbReference type="InterPro" id="IPR032870">
    <property type="entry name" value="ALKBH7-like"/>
</dbReference>
<dbReference type="InterPro" id="IPR005123">
    <property type="entry name" value="Oxoglu/Fe-dep_dioxygenase_dom"/>
</dbReference>
<feature type="region of interest" description="Disordered" evidence="1">
    <location>
        <begin position="1"/>
        <end position="23"/>
    </location>
</feature>
<dbReference type="EMBL" id="JAACJJ010000028">
    <property type="protein sequence ID" value="KAF5322122.1"/>
    <property type="molecule type" value="Genomic_DNA"/>
</dbReference>
<reference evidence="3 4" key="1">
    <citation type="journal article" date="2020" name="ISME J.">
        <title>Uncovering the hidden diversity of litter-decomposition mechanisms in mushroom-forming fungi.</title>
        <authorList>
            <person name="Floudas D."/>
            <person name="Bentzer J."/>
            <person name="Ahren D."/>
            <person name="Johansson T."/>
            <person name="Persson P."/>
            <person name="Tunlid A."/>
        </authorList>
    </citation>
    <scope>NUCLEOTIDE SEQUENCE [LARGE SCALE GENOMIC DNA]</scope>
    <source>
        <strain evidence="3 4">CBS 101986</strain>
    </source>
</reference>
<feature type="compositionally biased region" description="Basic and acidic residues" evidence="1">
    <location>
        <begin position="13"/>
        <end position="23"/>
    </location>
</feature>
<dbReference type="OrthoDB" id="412814at2759"/>
<dbReference type="Gene3D" id="2.60.120.590">
    <property type="entry name" value="Alpha-ketoglutarate-dependent dioxygenase AlkB-like"/>
    <property type="match status" value="1"/>
</dbReference>
<dbReference type="Pfam" id="PF13532">
    <property type="entry name" value="2OG-FeII_Oxy_2"/>
    <property type="match status" value="1"/>
</dbReference>